<dbReference type="Proteomes" id="UP000712281">
    <property type="component" value="Unassembled WGS sequence"/>
</dbReference>
<dbReference type="EMBL" id="QGKW02001660">
    <property type="protein sequence ID" value="KAF2579226.1"/>
    <property type="molecule type" value="Genomic_DNA"/>
</dbReference>
<sequence length="192" mass="21354">MVCKFQVPLLTINGDDIAAFWLSLARKYAHREGEPMLSNLNQNHDCGDAGVMFLDILPAFCSISETDSSVDVASVDLACVTTSSQSYSIWFSGCKHVCTFKKLNLKCLTTAESCDNQAALHSLNKLVHHEMLSQQNLPQIIPQRHSSMLLVCSGWFMSILDFLYGSLPRPPDILLDISFSPLYFILCSSCPR</sequence>
<evidence type="ECO:0000313" key="1">
    <source>
        <dbReference type="EMBL" id="KAF2579226.1"/>
    </source>
</evidence>
<dbReference type="AlphaFoldDB" id="A0A8S9M1K0"/>
<protein>
    <submittedName>
        <fullName evidence="2">Uncharacterized protein</fullName>
    </submittedName>
</protein>
<name>A0A8S9M1K0_BRACR</name>
<reference evidence="2" key="1">
    <citation type="submission" date="2019-12" db="EMBL/GenBank/DDBJ databases">
        <title>Genome sequencing and annotation of Brassica cretica.</title>
        <authorList>
            <person name="Studholme D.J."/>
            <person name="Sarris P.F."/>
        </authorList>
    </citation>
    <scope>NUCLEOTIDE SEQUENCE</scope>
    <source>
        <strain evidence="1">PFS-001/15</strain>
        <strain evidence="2">PFS-102/07</strain>
        <tissue evidence="2">Leaf</tissue>
    </source>
</reference>
<comment type="caution">
    <text evidence="2">The sequence shown here is derived from an EMBL/GenBank/DDBJ whole genome shotgun (WGS) entry which is preliminary data.</text>
</comment>
<accession>A0A8S9M1K0</accession>
<dbReference type="EMBL" id="QGKY02000089">
    <property type="protein sequence ID" value="KAF2613635.1"/>
    <property type="molecule type" value="Genomic_DNA"/>
</dbReference>
<proteinExistence type="predicted"/>
<evidence type="ECO:0000313" key="2">
    <source>
        <dbReference type="EMBL" id="KAF2613635.1"/>
    </source>
</evidence>
<gene>
    <name evidence="1" type="ORF">F2Q68_00000525</name>
    <name evidence="2" type="ORF">F2Q70_00007471</name>
</gene>
<organism evidence="2">
    <name type="scientific">Brassica cretica</name>
    <name type="common">Mustard</name>
    <dbReference type="NCBI Taxonomy" id="69181"/>
    <lineage>
        <taxon>Eukaryota</taxon>
        <taxon>Viridiplantae</taxon>
        <taxon>Streptophyta</taxon>
        <taxon>Embryophyta</taxon>
        <taxon>Tracheophyta</taxon>
        <taxon>Spermatophyta</taxon>
        <taxon>Magnoliopsida</taxon>
        <taxon>eudicotyledons</taxon>
        <taxon>Gunneridae</taxon>
        <taxon>Pentapetalae</taxon>
        <taxon>rosids</taxon>
        <taxon>malvids</taxon>
        <taxon>Brassicales</taxon>
        <taxon>Brassicaceae</taxon>
        <taxon>Brassiceae</taxon>
        <taxon>Brassica</taxon>
    </lineage>
</organism>